<organism evidence="2 3">
    <name type="scientific">Nostoc cf. edaphicum LEGE 07299</name>
    <dbReference type="NCBI Taxonomy" id="2777974"/>
    <lineage>
        <taxon>Bacteria</taxon>
        <taxon>Bacillati</taxon>
        <taxon>Cyanobacteriota</taxon>
        <taxon>Cyanophyceae</taxon>
        <taxon>Nostocales</taxon>
        <taxon>Nostocaceae</taxon>
        <taxon>Nostoc</taxon>
    </lineage>
</organism>
<evidence type="ECO:0008006" key="4">
    <source>
        <dbReference type="Google" id="ProtNLM"/>
    </source>
</evidence>
<feature type="transmembrane region" description="Helical" evidence="1">
    <location>
        <begin position="88"/>
        <end position="113"/>
    </location>
</feature>
<evidence type="ECO:0000313" key="3">
    <source>
        <dbReference type="Proteomes" id="UP000647836"/>
    </source>
</evidence>
<feature type="transmembrane region" description="Helical" evidence="1">
    <location>
        <begin position="125"/>
        <end position="149"/>
    </location>
</feature>
<dbReference type="EMBL" id="JADEXF010000223">
    <property type="protein sequence ID" value="MBE9105036.1"/>
    <property type="molecule type" value="Genomic_DNA"/>
</dbReference>
<protein>
    <recommendedName>
        <fullName evidence="4">Rod shape-determining protein MreD</fullName>
    </recommendedName>
</protein>
<keyword evidence="1" id="KW-0812">Transmembrane</keyword>
<proteinExistence type="predicted"/>
<accession>A0ABR9TXD6</accession>
<dbReference type="RefSeq" id="WP_069069468.1">
    <property type="nucleotide sequence ID" value="NZ_JADEXF010000223.1"/>
</dbReference>
<dbReference type="Proteomes" id="UP000647836">
    <property type="component" value="Unassembled WGS sequence"/>
</dbReference>
<sequence length="164" mass="18942">MSNSSKVIHPQHLLNLPELNIAIFSFLLNFLWEMQQMPFFQVSSEFSCTDKVINCTVATVGDVGISLTAFWTVAIMSKSRQWFRQLNWWQLSSFILVGVAITIIFEALATGVLDRWEYADVMPTLPFLGTGLLPLLQWILIPPIIIWFVQRQLFNVRYKDSRQS</sequence>
<feature type="transmembrane region" description="Helical" evidence="1">
    <location>
        <begin position="12"/>
        <end position="32"/>
    </location>
</feature>
<keyword evidence="1" id="KW-1133">Transmembrane helix</keyword>
<gene>
    <name evidence="2" type="ORF">IQ229_08800</name>
</gene>
<evidence type="ECO:0000256" key="1">
    <source>
        <dbReference type="SAM" id="Phobius"/>
    </source>
</evidence>
<keyword evidence="1" id="KW-0472">Membrane</keyword>
<keyword evidence="3" id="KW-1185">Reference proteome</keyword>
<evidence type="ECO:0000313" key="2">
    <source>
        <dbReference type="EMBL" id="MBE9105036.1"/>
    </source>
</evidence>
<comment type="caution">
    <text evidence="2">The sequence shown here is derived from an EMBL/GenBank/DDBJ whole genome shotgun (WGS) entry which is preliminary data.</text>
</comment>
<name>A0ABR9TXD6_9NOSO</name>
<reference evidence="2 3" key="1">
    <citation type="submission" date="2020-10" db="EMBL/GenBank/DDBJ databases">
        <authorList>
            <person name="Castelo-Branco R."/>
            <person name="Eusebio N."/>
            <person name="Adriana R."/>
            <person name="Vieira A."/>
            <person name="Brugerolle De Fraissinette N."/>
            <person name="Rezende De Castro R."/>
            <person name="Schneider M.P."/>
            <person name="Vasconcelos V."/>
            <person name="Leao P.N."/>
        </authorList>
    </citation>
    <scope>NUCLEOTIDE SEQUENCE [LARGE SCALE GENOMIC DNA]</scope>
    <source>
        <strain evidence="2 3">LEGE 07299</strain>
    </source>
</reference>
<feature type="transmembrane region" description="Helical" evidence="1">
    <location>
        <begin position="52"/>
        <end position="76"/>
    </location>
</feature>